<keyword evidence="5 8" id="KW-0732">Signal</keyword>
<evidence type="ECO:0000256" key="4">
    <source>
        <dbReference type="ARBA" id="ARBA00022692"/>
    </source>
</evidence>
<evidence type="ECO:0000256" key="6">
    <source>
        <dbReference type="ARBA" id="ARBA00023136"/>
    </source>
</evidence>
<protein>
    <submittedName>
        <fullName evidence="9">Outer membrane protein transport protein</fullName>
    </submittedName>
</protein>
<keyword evidence="10" id="KW-1185">Reference proteome</keyword>
<dbReference type="Proteomes" id="UP001204142">
    <property type="component" value="Unassembled WGS sequence"/>
</dbReference>
<organism evidence="9 10">
    <name type="scientific">Limnobacter humi</name>
    <dbReference type="NCBI Taxonomy" id="1778671"/>
    <lineage>
        <taxon>Bacteria</taxon>
        <taxon>Pseudomonadati</taxon>
        <taxon>Pseudomonadota</taxon>
        <taxon>Betaproteobacteria</taxon>
        <taxon>Burkholderiales</taxon>
        <taxon>Burkholderiaceae</taxon>
        <taxon>Limnobacter</taxon>
    </lineage>
</organism>
<evidence type="ECO:0000256" key="1">
    <source>
        <dbReference type="ARBA" id="ARBA00004571"/>
    </source>
</evidence>
<feature type="signal peptide" evidence="8">
    <location>
        <begin position="1"/>
        <end position="31"/>
    </location>
</feature>
<keyword evidence="7" id="KW-0998">Cell outer membrane</keyword>
<gene>
    <name evidence="9" type="ORF">NQT62_06885</name>
</gene>
<dbReference type="PANTHER" id="PTHR35093">
    <property type="entry name" value="OUTER MEMBRANE PROTEIN NMB0088-RELATED"/>
    <property type="match status" value="1"/>
</dbReference>
<feature type="chain" id="PRO_5046939784" evidence="8">
    <location>
        <begin position="32"/>
        <end position="493"/>
    </location>
</feature>
<keyword evidence="3" id="KW-1134">Transmembrane beta strand</keyword>
<evidence type="ECO:0000256" key="3">
    <source>
        <dbReference type="ARBA" id="ARBA00022452"/>
    </source>
</evidence>
<evidence type="ECO:0000313" key="9">
    <source>
        <dbReference type="EMBL" id="MCQ8896162.1"/>
    </source>
</evidence>
<dbReference type="Gene3D" id="2.40.160.60">
    <property type="entry name" value="Outer membrane protein transport protein (OMPP1/FadL/TodX)"/>
    <property type="match status" value="1"/>
</dbReference>
<evidence type="ECO:0000256" key="2">
    <source>
        <dbReference type="ARBA" id="ARBA00008163"/>
    </source>
</evidence>
<dbReference type="SUPFAM" id="SSF56935">
    <property type="entry name" value="Porins"/>
    <property type="match status" value="1"/>
</dbReference>
<dbReference type="InterPro" id="IPR005017">
    <property type="entry name" value="OMPP1/FadL/TodX"/>
</dbReference>
<comment type="similarity">
    <text evidence="2">Belongs to the OmpP1/FadL family.</text>
</comment>
<name>A0ABT1WF64_9BURK</name>
<sequence>MSVLQQSLQRQAAVLAFGLSMVACSVQTAWAGGTANDNQSAAGIATAGAGQAAEAGDASVIFFNPAALTRFKRIEVLNTAAVALFYNDYRSTRDQDGAPTNQGTQGSNGQSFERRDGYDAAELIPALFIVAPINEKLVMGFSASGSHGLMARYDENFPGRGQGRDVDLKVTRLNLGFGYKLSPTLSLGANGSYERYFQSIKIRLNFRDAVSKLGPPGTTTALDGTAALGATPPIPEETDAKLRIFGWAFNAQGGVLWEPTEVTRVGLSYRPKTKFRSNTGTLQINDTAQTAAFRDFLQGGLIGATGPALGINGPQAAGDLAPYQRAKQDITFPDELRLSVFHHATPKLDLMFTYGRQDYTDTKLRYTRESNGRVIEDVPQNFKVAQTYRVGLNYKMYRRLTLHAGYATENGVVGDDLRLPILPDNDRKFYGLGASVDVNRDIRLTFAYQLLDVKEGAVGNNRSITPVEVSGAPYNGIANLDVRFFSVGYTERF</sequence>
<evidence type="ECO:0000256" key="7">
    <source>
        <dbReference type="ARBA" id="ARBA00023237"/>
    </source>
</evidence>
<accession>A0ABT1WF64</accession>
<dbReference type="Pfam" id="PF03349">
    <property type="entry name" value="Toluene_X"/>
    <property type="match status" value="1"/>
</dbReference>
<proteinExistence type="inferred from homology"/>
<reference evidence="9 10" key="1">
    <citation type="submission" date="2022-07" db="EMBL/GenBank/DDBJ databases">
        <authorList>
            <person name="Xamxidin M."/>
            <person name="Wu M."/>
        </authorList>
    </citation>
    <scope>NUCLEOTIDE SEQUENCE [LARGE SCALE GENOMIC DNA]</scope>
    <source>
        <strain evidence="9 10">NBRC 111650</strain>
    </source>
</reference>
<evidence type="ECO:0000256" key="5">
    <source>
        <dbReference type="ARBA" id="ARBA00022729"/>
    </source>
</evidence>
<evidence type="ECO:0000256" key="8">
    <source>
        <dbReference type="SAM" id="SignalP"/>
    </source>
</evidence>
<dbReference type="EMBL" id="JANIGO010000002">
    <property type="protein sequence ID" value="MCQ8896162.1"/>
    <property type="molecule type" value="Genomic_DNA"/>
</dbReference>
<keyword evidence="4" id="KW-0812">Transmembrane</keyword>
<comment type="caution">
    <text evidence="9">The sequence shown here is derived from an EMBL/GenBank/DDBJ whole genome shotgun (WGS) entry which is preliminary data.</text>
</comment>
<dbReference type="PANTHER" id="PTHR35093:SF8">
    <property type="entry name" value="OUTER MEMBRANE PROTEIN NMB0088-RELATED"/>
    <property type="match status" value="1"/>
</dbReference>
<dbReference type="RefSeq" id="WP_256763924.1">
    <property type="nucleotide sequence ID" value="NZ_JANIGO010000002.1"/>
</dbReference>
<comment type="subcellular location">
    <subcellularLocation>
        <location evidence="1">Cell outer membrane</location>
        <topology evidence="1">Multi-pass membrane protein</topology>
    </subcellularLocation>
</comment>
<evidence type="ECO:0000313" key="10">
    <source>
        <dbReference type="Proteomes" id="UP001204142"/>
    </source>
</evidence>
<keyword evidence="6" id="KW-0472">Membrane</keyword>